<dbReference type="CDD" id="cd11062">
    <property type="entry name" value="CYP58-like"/>
    <property type="match status" value="1"/>
</dbReference>
<dbReference type="Gene3D" id="1.10.630.10">
    <property type="entry name" value="Cytochrome P450"/>
    <property type="match status" value="1"/>
</dbReference>
<evidence type="ECO:0000256" key="6">
    <source>
        <dbReference type="RuleBase" id="RU000461"/>
    </source>
</evidence>
<sequence length="539" mass="59495">MALSSVGGALVSAMLSHAFLVTLLFPLVWLVLRSLYRISPLHPLSQVPGPLLPRISSLWLTYHAWIGDEASVVEALHQQYGPVVRNGPDSVDISDGSALATIYTERGGFVKPAFYENFALPDATQVHNSIFSEVDPSIRAPRAKAVAVLFSTSNLRQSQDVIYKCVDRFVERLAGGKKASQQGGEPLNVLNLTRGLAVDAVTSYLFGTSYGGLNEGKSQREDEKMAVQRELAEPMSATGMVDSFVAVGRFWYLPNWAFKIVESLDAWWNADEQVSQSLARVDEFVASVVRDAEEAIKASTSTTTTDEKTTAVSSQHPLTSYPARLLQAGFTPSETRAQCKDLIFAGTDSTGMNLATILFMLVRHPECHARLREEILGLTHRPGFDELQSLPYLRGVVKEGLRLSMANPSRLPRVVPKGGWTFKHNMSNNTDYYFPAGTEVSCTPYSLHLNERVFHNPRAFVPERWLEPSDEMLRDAIPFGLGSRQCIARNLATVELFCAVARVVEANVLQGASTVKSSIDILEWFNSKVVGERIDLIWG</sequence>
<dbReference type="Proteomes" id="UP000053789">
    <property type="component" value="Unassembled WGS sequence"/>
</dbReference>
<keyword evidence="7" id="KW-0812">Transmembrane</keyword>
<feature type="binding site" description="axial binding residue" evidence="5">
    <location>
        <position position="486"/>
    </location>
    <ligand>
        <name>heme</name>
        <dbReference type="ChEBI" id="CHEBI:30413"/>
    </ligand>
    <ligandPart>
        <name>Fe</name>
        <dbReference type="ChEBI" id="CHEBI:18248"/>
    </ligandPart>
</feature>
<keyword evidence="5 6" id="KW-0349">Heme</keyword>
<dbReference type="PANTHER" id="PTHR24305:SF156">
    <property type="entry name" value="P450, PUTATIVE (EUROFUNG)-RELATED"/>
    <property type="match status" value="1"/>
</dbReference>
<keyword evidence="6" id="KW-0503">Monooxygenase</keyword>
<dbReference type="GO" id="GO:0004497">
    <property type="term" value="F:monooxygenase activity"/>
    <property type="evidence" value="ECO:0007669"/>
    <property type="project" value="UniProtKB-KW"/>
</dbReference>
<keyword evidence="7" id="KW-0472">Membrane</keyword>
<dbReference type="PANTHER" id="PTHR24305">
    <property type="entry name" value="CYTOCHROME P450"/>
    <property type="match status" value="1"/>
</dbReference>
<dbReference type="GO" id="GO:0016705">
    <property type="term" value="F:oxidoreductase activity, acting on paired donors, with incorporation or reduction of molecular oxygen"/>
    <property type="evidence" value="ECO:0007669"/>
    <property type="project" value="InterPro"/>
</dbReference>
<keyword evidence="7" id="KW-1133">Transmembrane helix</keyword>
<dbReference type="PRINTS" id="PR00385">
    <property type="entry name" value="P450"/>
</dbReference>
<evidence type="ECO:0000256" key="3">
    <source>
        <dbReference type="ARBA" id="ARBA00023002"/>
    </source>
</evidence>
<accession>A0A0D2HH94</accession>
<feature type="transmembrane region" description="Helical" evidence="7">
    <location>
        <begin position="6"/>
        <end position="32"/>
    </location>
</feature>
<dbReference type="GO" id="GO:0020037">
    <property type="term" value="F:heme binding"/>
    <property type="evidence" value="ECO:0007669"/>
    <property type="project" value="InterPro"/>
</dbReference>
<comment type="similarity">
    <text evidence="6">Belongs to the cytochrome P450 family.</text>
</comment>
<evidence type="ECO:0008006" key="10">
    <source>
        <dbReference type="Google" id="ProtNLM"/>
    </source>
</evidence>
<evidence type="ECO:0000256" key="1">
    <source>
        <dbReference type="ARBA" id="ARBA00001971"/>
    </source>
</evidence>
<evidence type="ECO:0000256" key="4">
    <source>
        <dbReference type="ARBA" id="ARBA00023004"/>
    </source>
</evidence>
<keyword evidence="3 6" id="KW-0560">Oxidoreductase</keyword>
<dbReference type="GeneID" id="27699413"/>
<dbReference type="RefSeq" id="XP_016619307.1">
    <property type="nucleotide sequence ID" value="XM_016764225.1"/>
</dbReference>
<dbReference type="InterPro" id="IPR036396">
    <property type="entry name" value="Cyt_P450_sf"/>
</dbReference>
<evidence type="ECO:0000256" key="5">
    <source>
        <dbReference type="PIRSR" id="PIRSR602401-1"/>
    </source>
</evidence>
<dbReference type="GO" id="GO:0005506">
    <property type="term" value="F:iron ion binding"/>
    <property type="evidence" value="ECO:0007669"/>
    <property type="project" value="InterPro"/>
</dbReference>
<dbReference type="InterPro" id="IPR050121">
    <property type="entry name" value="Cytochrome_P450_monoxygenase"/>
</dbReference>
<dbReference type="PROSITE" id="PS00086">
    <property type="entry name" value="CYTOCHROME_P450"/>
    <property type="match status" value="1"/>
</dbReference>
<keyword evidence="9" id="KW-1185">Reference proteome</keyword>
<proteinExistence type="inferred from homology"/>
<dbReference type="Pfam" id="PF00067">
    <property type="entry name" value="p450"/>
    <property type="match status" value="1"/>
</dbReference>
<evidence type="ECO:0000256" key="7">
    <source>
        <dbReference type="SAM" id="Phobius"/>
    </source>
</evidence>
<gene>
    <name evidence="8" type="ORF">Z519_06485</name>
</gene>
<dbReference type="SUPFAM" id="SSF48264">
    <property type="entry name" value="Cytochrome P450"/>
    <property type="match status" value="1"/>
</dbReference>
<keyword evidence="4 5" id="KW-0408">Iron</keyword>
<name>A0A0D2HH94_CLAB1</name>
<dbReference type="InterPro" id="IPR002401">
    <property type="entry name" value="Cyt_P450_E_grp-I"/>
</dbReference>
<dbReference type="PRINTS" id="PR00463">
    <property type="entry name" value="EP450I"/>
</dbReference>
<comment type="cofactor">
    <cofactor evidence="1 5">
        <name>heme</name>
        <dbReference type="ChEBI" id="CHEBI:30413"/>
    </cofactor>
</comment>
<dbReference type="OrthoDB" id="3945418at2759"/>
<evidence type="ECO:0000313" key="9">
    <source>
        <dbReference type="Proteomes" id="UP000053789"/>
    </source>
</evidence>
<organism evidence="8 9">
    <name type="scientific">Cladophialophora bantiana (strain ATCC 10958 / CBS 173.52 / CDC B-1940 / NIH 8579)</name>
    <name type="common">Xylohypha bantiana</name>
    <dbReference type="NCBI Taxonomy" id="1442370"/>
    <lineage>
        <taxon>Eukaryota</taxon>
        <taxon>Fungi</taxon>
        <taxon>Dikarya</taxon>
        <taxon>Ascomycota</taxon>
        <taxon>Pezizomycotina</taxon>
        <taxon>Eurotiomycetes</taxon>
        <taxon>Chaetothyriomycetidae</taxon>
        <taxon>Chaetothyriales</taxon>
        <taxon>Herpotrichiellaceae</taxon>
        <taxon>Cladophialophora</taxon>
    </lineage>
</organism>
<dbReference type="InterPro" id="IPR017972">
    <property type="entry name" value="Cyt_P450_CS"/>
</dbReference>
<dbReference type="AlphaFoldDB" id="A0A0D2HH94"/>
<protein>
    <recommendedName>
        <fullName evidence="10">Cytochrome P450</fullName>
    </recommendedName>
</protein>
<dbReference type="InterPro" id="IPR001128">
    <property type="entry name" value="Cyt_P450"/>
</dbReference>
<evidence type="ECO:0000313" key="8">
    <source>
        <dbReference type="EMBL" id="KIW92638.1"/>
    </source>
</evidence>
<keyword evidence="2 5" id="KW-0479">Metal-binding</keyword>
<dbReference type="HOGENOM" id="CLU_001570_14_2_1"/>
<dbReference type="EMBL" id="KN846988">
    <property type="protein sequence ID" value="KIW92638.1"/>
    <property type="molecule type" value="Genomic_DNA"/>
</dbReference>
<reference evidence="8" key="1">
    <citation type="submission" date="2015-01" db="EMBL/GenBank/DDBJ databases">
        <title>The Genome Sequence of Cladophialophora bantiana CBS 173.52.</title>
        <authorList>
            <consortium name="The Broad Institute Genomics Platform"/>
            <person name="Cuomo C."/>
            <person name="de Hoog S."/>
            <person name="Gorbushina A."/>
            <person name="Stielow B."/>
            <person name="Teixiera M."/>
            <person name="Abouelleil A."/>
            <person name="Chapman S.B."/>
            <person name="Priest M."/>
            <person name="Young S.K."/>
            <person name="Wortman J."/>
            <person name="Nusbaum C."/>
            <person name="Birren B."/>
        </authorList>
    </citation>
    <scope>NUCLEOTIDE SEQUENCE [LARGE SCALE GENOMIC DNA]</scope>
    <source>
        <strain evidence="8">CBS 173.52</strain>
    </source>
</reference>
<evidence type="ECO:0000256" key="2">
    <source>
        <dbReference type="ARBA" id="ARBA00022723"/>
    </source>
</evidence>
<dbReference type="VEuPathDB" id="FungiDB:Z519_06485"/>